<dbReference type="EMBL" id="OANU01000002">
    <property type="protein sequence ID" value="SNX45099.1"/>
    <property type="molecule type" value="Genomic_DNA"/>
</dbReference>
<protein>
    <submittedName>
        <fullName evidence="1">Uncharacterized protein</fullName>
    </submittedName>
</protein>
<dbReference type="OrthoDB" id="6399719at2"/>
<dbReference type="AlphaFoldDB" id="A0A240EA64"/>
<keyword evidence="2" id="KW-1185">Reference proteome</keyword>
<evidence type="ECO:0000313" key="1">
    <source>
        <dbReference type="EMBL" id="SNX45099.1"/>
    </source>
</evidence>
<dbReference type="Proteomes" id="UP000219336">
    <property type="component" value="Unassembled WGS sequence"/>
</dbReference>
<name>A0A240EA64_9VIBR</name>
<proteinExistence type="predicted"/>
<dbReference type="RefSeq" id="WP_096991866.1">
    <property type="nucleotide sequence ID" value="NZ_JBHSII010000001.1"/>
</dbReference>
<sequence length="257" mass="29830">MQIELSQETYLRLGKHVIGFETPDNVICRLLDFYESRTVTGKPELVFIPSEDEFRQCLINQKQAWKVFQYADGRVSTEEWSAQQFGEHSNLKANIWSGALRGWKNKGIVRLTLTTEKPEGEAFRLLKHSEDVDMVELRVGKLIKEHIDAIIGFCSQTAEHLELLKNIDWCKEHFGISFPLIMISTEASKNYHERYWVKEYSINGQSYRFCSQFGGNNAVGTKTLSEYHGEKFLAYLKKFNLLNPAYTDQQIRFIVKS</sequence>
<accession>A0A240EA64</accession>
<organism evidence="1 2">
    <name type="scientific">Vibrio thalassae</name>
    <dbReference type="NCBI Taxonomy" id="1243014"/>
    <lineage>
        <taxon>Bacteria</taxon>
        <taxon>Pseudomonadati</taxon>
        <taxon>Pseudomonadota</taxon>
        <taxon>Gammaproteobacteria</taxon>
        <taxon>Vibrionales</taxon>
        <taxon>Vibrionaceae</taxon>
        <taxon>Vibrio</taxon>
    </lineage>
</organism>
<evidence type="ECO:0000313" key="2">
    <source>
        <dbReference type="Proteomes" id="UP000219336"/>
    </source>
</evidence>
<gene>
    <name evidence="1" type="ORF">VTH8203_00092</name>
</gene>
<reference evidence="2" key="1">
    <citation type="submission" date="2016-06" db="EMBL/GenBank/DDBJ databases">
        <authorList>
            <person name="Rodrigo-Torres L."/>
            <person name="Arahal R.D."/>
            <person name="Lucena T."/>
        </authorList>
    </citation>
    <scope>NUCLEOTIDE SEQUENCE [LARGE SCALE GENOMIC DNA]</scope>
    <source>
        <strain evidence="2">CECT8203</strain>
    </source>
</reference>